<proteinExistence type="predicted"/>
<reference evidence="2 3" key="1">
    <citation type="journal article" date="2019" name="Nat. Ecol. Evol.">
        <title>Megaphylogeny resolves global patterns of mushroom evolution.</title>
        <authorList>
            <person name="Varga T."/>
            <person name="Krizsan K."/>
            <person name="Foldi C."/>
            <person name="Dima B."/>
            <person name="Sanchez-Garcia M."/>
            <person name="Sanchez-Ramirez S."/>
            <person name="Szollosi G.J."/>
            <person name="Szarkandi J.G."/>
            <person name="Papp V."/>
            <person name="Albert L."/>
            <person name="Andreopoulos W."/>
            <person name="Angelini C."/>
            <person name="Antonin V."/>
            <person name="Barry K.W."/>
            <person name="Bougher N.L."/>
            <person name="Buchanan P."/>
            <person name="Buyck B."/>
            <person name="Bense V."/>
            <person name="Catcheside P."/>
            <person name="Chovatia M."/>
            <person name="Cooper J."/>
            <person name="Damon W."/>
            <person name="Desjardin D."/>
            <person name="Finy P."/>
            <person name="Geml J."/>
            <person name="Haridas S."/>
            <person name="Hughes K."/>
            <person name="Justo A."/>
            <person name="Karasinski D."/>
            <person name="Kautmanova I."/>
            <person name="Kiss B."/>
            <person name="Kocsube S."/>
            <person name="Kotiranta H."/>
            <person name="LaButti K.M."/>
            <person name="Lechner B.E."/>
            <person name="Liimatainen K."/>
            <person name="Lipzen A."/>
            <person name="Lukacs Z."/>
            <person name="Mihaltcheva S."/>
            <person name="Morgado L.N."/>
            <person name="Niskanen T."/>
            <person name="Noordeloos M.E."/>
            <person name="Ohm R.A."/>
            <person name="Ortiz-Santana B."/>
            <person name="Ovrebo C."/>
            <person name="Racz N."/>
            <person name="Riley R."/>
            <person name="Savchenko A."/>
            <person name="Shiryaev A."/>
            <person name="Soop K."/>
            <person name="Spirin V."/>
            <person name="Szebenyi C."/>
            <person name="Tomsovsky M."/>
            <person name="Tulloss R.E."/>
            <person name="Uehling J."/>
            <person name="Grigoriev I.V."/>
            <person name="Vagvolgyi C."/>
            <person name="Papp T."/>
            <person name="Martin F.M."/>
            <person name="Miettinen O."/>
            <person name="Hibbett D.S."/>
            <person name="Nagy L.G."/>
        </authorList>
    </citation>
    <scope>NUCLEOTIDE SEQUENCE [LARGE SCALE GENOMIC DNA]</scope>
    <source>
        <strain evidence="2 3">CBS 309.79</strain>
    </source>
</reference>
<feature type="transmembrane region" description="Helical" evidence="1">
    <location>
        <begin position="40"/>
        <end position="61"/>
    </location>
</feature>
<evidence type="ECO:0000256" key="1">
    <source>
        <dbReference type="SAM" id="Phobius"/>
    </source>
</evidence>
<name>A0A5C3QYG6_9AGAR</name>
<dbReference type="EMBL" id="ML178820">
    <property type="protein sequence ID" value="TFL03414.1"/>
    <property type="molecule type" value="Genomic_DNA"/>
</dbReference>
<evidence type="ECO:0000313" key="2">
    <source>
        <dbReference type="EMBL" id="TFL03414.1"/>
    </source>
</evidence>
<accession>A0A5C3QYG6</accession>
<evidence type="ECO:0000313" key="3">
    <source>
        <dbReference type="Proteomes" id="UP000305067"/>
    </source>
</evidence>
<sequence>MPLGFVVSRVPFFSSACGKLPPTHFMLADNLASSSRTYHLLRHGVISLLFVFSLCFSWTAIPDI</sequence>
<dbReference type="OrthoDB" id="63533at2759"/>
<keyword evidence="1" id="KW-1133">Transmembrane helix</keyword>
<keyword evidence="1" id="KW-0472">Membrane</keyword>
<keyword evidence="1" id="KW-0812">Transmembrane</keyword>
<organism evidence="2 3">
    <name type="scientific">Pterulicium gracile</name>
    <dbReference type="NCBI Taxonomy" id="1884261"/>
    <lineage>
        <taxon>Eukaryota</taxon>
        <taxon>Fungi</taxon>
        <taxon>Dikarya</taxon>
        <taxon>Basidiomycota</taxon>
        <taxon>Agaricomycotina</taxon>
        <taxon>Agaricomycetes</taxon>
        <taxon>Agaricomycetidae</taxon>
        <taxon>Agaricales</taxon>
        <taxon>Pleurotineae</taxon>
        <taxon>Pterulaceae</taxon>
        <taxon>Pterulicium</taxon>
    </lineage>
</organism>
<dbReference type="Proteomes" id="UP000305067">
    <property type="component" value="Unassembled WGS sequence"/>
</dbReference>
<dbReference type="AlphaFoldDB" id="A0A5C3QYG6"/>
<protein>
    <submittedName>
        <fullName evidence="2">Uncharacterized protein</fullName>
    </submittedName>
</protein>
<keyword evidence="3" id="KW-1185">Reference proteome</keyword>
<gene>
    <name evidence="2" type="ORF">BDV98DRAFT_564173</name>
</gene>